<comment type="caution">
    <text evidence="2">The sequence shown here is derived from an EMBL/GenBank/DDBJ whole genome shotgun (WGS) entry which is preliminary data.</text>
</comment>
<dbReference type="AlphaFoldDB" id="A0A540X4Q9"/>
<keyword evidence="3" id="KW-1185">Reference proteome</keyword>
<sequence length="78" mass="7754">MSDVVVGLRGVLGSLAITAGVLLALGCDRAPEPVPGDEVEESAVMKAVSSGDAAGLTSLLARGEPRNLPGTTSSWSCS</sequence>
<name>A0A540X4Q9_9BACT</name>
<dbReference type="RefSeq" id="WP_141642107.1">
    <property type="nucleotide sequence ID" value="NZ_VIFM01000027.1"/>
</dbReference>
<gene>
    <name evidence="2" type="ORF">FJV41_09465</name>
</gene>
<protein>
    <submittedName>
        <fullName evidence="2">Uncharacterized protein</fullName>
    </submittedName>
</protein>
<dbReference type="Proteomes" id="UP000315369">
    <property type="component" value="Unassembled WGS sequence"/>
</dbReference>
<feature type="transmembrane region" description="Helical" evidence="1">
    <location>
        <begin position="6"/>
        <end position="25"/>
    </location>
</feature>
<evidence type="ECO:0000313" key="2">
    <source>
        <dbReference type="EMBL" id="TQF16232.1"/>
    </source>
</evidence>
<dbReference type="EMBL" id="VIFM01000027">
    <property type="protein sequence ID" value="TQF16232.1"/>
    <property type="molecule type" value="Genomic_DNA"/>
</dbReference>
<evidence type="ECO:0000313" key="3">
    <source>
        <dbReference type="Proteomes" id="UP000315369"/>
    </source>
</evidence>
<proteinExistence type="predicted"/>
<keyword evidence="1" id="KW-0472">Membrane</keyword>
<reference evidence="2 3" key="1">
    <citation type="submission" date="2019-06" db="EMBL/GenBank/DDBJ databases">
        <authorList>
            <person name="Livingstone P."/>
            <person name="Whitworth D."/>
        </authorList>
    </citation>
    <scope>NUCLEOTIDE SEQUENCE [LARGE SCALE GENOMIC DNA]</scope>
    <source>
        <strain evidence="2 3">AM401</strain>
    </source>
</reference>
<keyword evidence="1" id="KW-0812">Transmembrane</keyword>
<evidence type="ECO:0000256" key="1">
    <source>
        <dbReference type="SAM" id="Phobius"/>
    </source>
</evidence>
<organism evidence="2 3">
    <name type="scientific">Myxococcus llanfairpwllgwyngyllgogerychwyrndrobwllllantysiliogogogochensis</name>
    <dbReference type="NCBI Taxonomy" id="2590453"/>
    <lineage>
        <taxon>Bacteria</taxon>
        <taxon>Pseudomonadati</taxon>
        <taxon>Myxococcota</taxon>
        <taxon>Myxococcia</taxon>
        <taxon>Myxococcales</taxon>
        <taxon>Cystobacterineae</taxon>
        <taxon>Myxococcaceae</taxon>
        <taxon>Myxococcus</taxon>
    </lineage>
</organism>
<accession>A0A540X4Q9</accession>
<keyword evidence="1" id="KW-1133">Transmembrane helix</keyword>